<sequence>MASDRGSDAARTALAGLDADRVRLASRVVTPWWYHLICAASLATLVFSQTLPGVWSLPVVVGAVVSLAVLRTSYDKKYGISIGKPPGPRTRTLLVAVVAILALSMIAVRVMQHVGASLWWALIPVAITAASALVLGRRYDDALRRELAHDA</sequence>
<feature type="transmembrane region" description="Helical" evidence="1">
    <location>
        <begin position="117"/>
        <end position="135"/>
    </location>
</feature>
<name>A0A9D2H8B0_9MICO</name>
<evidence type="ECO:0000313" key="3">
    <source>
        <dbReference type="Proteomes" id="UP000824220"/>
    </source>
</evidence>
<keyword evidence="1" id="KW-0812">Transmembrane</keyword>
<evidence type="ECO:0000256" key="1">
    <source>
        <dbReference type="SAM" id="Phobius"/>
    </source>
</evidence>
<dbReference type="AlphaFoldDB" id="A0A9D2H8B0"/>
<comment type="caution">
    <text evidence="2">The sequence shown here is derived from an EMBL/GenBank/DDBJ whole genome shotgun (WGS) entry which is preliminary data.</text>
</comment>
<keyword evidence="1" id="KW-1133">Transmembrane helix</keyword>
<dbReference type="EMBL" id="DXAM01000138">
    <property type="protein sequence ID" value="HJA05120.1"/>
    <property type="molecule type" value="Genomic_DNA"/>
</dbReference>
<feature type="transmembrane region" description="Helical" evidence="1">
    <location>
        <begin position="31"/>
        <end position="48"/>
    </location>
</feature>
<accession>A0A9D2H8B0</accession>
<proteinExistence type="predicted"/>
<organism evidence="2 3">
    <name type="scientific">Candidatus Microbacterium stercoravium</name>
    <dbReference type="NCBI Taxonomy" id="2838697"/>
    <lineage>
        <taxon>Bacteria</taxon>
        <taxon>Bacillati</taxon>
        <taxon>Actinomycetota</taxon>
        <taxon>Actinomycetes</taxon>
        <taxon>Micrococcales</taxon>
        <taxon>Microbacteriaceae</taxon>
        <taxon>Microbacterium</taxon>
    </lineage>
</organism>
<reference evidence="2" key="1">
    <citation type="journal article" date="2021" name="PeerJ">
        <title>Extensive microbial diversity within the chicken gut microbiome revealed by metagenomics and culture.</title>
        <authorList>
            <person name="Gilroy R."/>
            <person name="Ravi A."/>
            <person name="Getino M."/>
            <person name="Pursley I."/>
            <person name="Horton D.L."/>
            <person name="Alikhan N.F."/>
            <person name="Baker D."/>
            <person name="Gharbi K."/>
            <person name="Hall N."/>
            <person name="Watson M."/>
            <person name="Adriaenssens E.M."/>
            <person name="Foster-Nyarko E."/>
            <person name="Jarju S."/>
            <person name="Secka A."/>
            <person name="Antonio M."/>
            <person name="Oren A."/>
            <person name="Chaudhuri R.R."/>
            <person name="La Ragione R."/>
            <person name="Hildebrand F."/>
            <person name="Pallen M.J."/>
        </authorList>
    </citation>
    <scope>NUCLEOTIDE SEQUENCE</scope>
    <source>
        <strain evidence="2">ChiHjej8B7-3636</strain>
    </source>
</reference>
<feature type="transmembrane region" description="Helical" evidence="1">
    <location>
        <begin position="93"/>
        <end position="111"/>
    </location>
</feature>
<reference evidence="2" key="2">
    <citation type="submission" date="2021-04" db="EMBL/GenBank/DDBJ databases">
        <authorList>
            <person name="Gilroy R."/>
        </authorList>
    </citation>
    <scope>NUCLEOTIDE SEQUENCE</scope>
    <source>
        <strain evidence="2">ChiHjej8B7-3636</strain>
    </source>
</reference>
<gene>
    <name evidence="2" type="ORF">H9800_09725</name>
</gene>
<evidence type="ECO:0000313" key="2">
    <source>
        <dbReference type="EMBL" id="HJA05120.1"/>
    </source>
</evidence>
<dbReference type="Proteomes" id="UP000824220">
    <property type="component" value="Unassembled WGS sequence"/>
</dbReference>
<keyword evidence="1" id="KW-0472">Membrane</keyword>
<feature type="transmembrane region" description="Helical" evidence="1">
    <location>
        <begin position="54"/>
        <end position="72"/>
    </location>
</feature>
<protein>
    <submittedName>
        <fullName evidence="2">Uncharacterized protein</fullName>
    </submittedName>
</protein>